<reference evidence="1" key="2">
    <citation type="journal article" date="2021" name="Genome Biol. Evol.">
        <title>Developing a high-quality reference genome for a parasitic bivalve with doubly uniparental inheritance (Bivalvia: Unionida).</title>
        <authorList>
            <person name="Smith C.H."/>
        </authorList>
    </citation>
    <scope>NUCLEOTIDE SEQUENCE</scope>
    <source>
        <strain evidence="1">CHS0354</strain>
        <tissue evidence="1">Mantle</tissue>
    </source>
</reference>
<reference evidence="1" key="3">
    <citation type="submission" date="2023-05" db="EMBL/GenBank/DDBJ databases">
        <authorList>
            <person name="Smith C.H."/>
        </authorList>
    </citation>
    <scope>NUCLEOTIDE SEQUENCE</scope>
    <source>
        <strain evidence="1">CHS0354</strain>
        <tissue evidence="1">Mantle</tissue>
    </source>
</reference>
<reference evidence="1" key="1">
    <citation type="journal article" date="2021" name="Genome Biol. Evol.">
        <title>A High-Quality Reference Genome for a Parasitic Bivalve with Doubly Uniparental Inheritance (Bivalvia: Unionida).</title>
        <authorList>
            <person name="Smith C.H."/>
        </authorList>
    </citation>
    <scope>NUCLEOTIDE SEQUENCE</scope>
    <source>
        <strain evidence="1">CHS0354</strain>
    </source>
</reference>
<accession>A0AAE0VKM0</accession>
<proteinExistence type="predicted"/>
<evidence type="ECO:0000313" key="2">
    <source>
        <dbReference type="Proteomes" id="UP001195483"/>
    </source>
</evidence>
<name>A0AAE0VKM0_9BIVA</name>
<dbReference type="AlphaFoldDB" id="A0AAE0VKM0"/>
<evidence type="ECO:0000313" key="1">
    <source>
        <dbReference type="EMBL" id="KAK3581399.1"/>
    </source>
</evidence>
<gene>
    <name evidence="1" type="ORF">CHS0354_016253</name>
</gene>
<sequence length="78" mass="8144">MEVSLGTTCHGQEIDVVNVDGKDDFEEECGKTEVEAEVAAVASQGLVSPPLMVSSDAVHIHLVTPLSSSNTGLSLFSQ</sequence>
<protein>
    <submittedName>
        <fullName evidence="1">Uncharacterized protein</fullName>
    </submittedName>
</protein>
<dbReference type="Proteomes" id="UP001195483">
    <property type="component" value="Unassembled WGS sequence"/>
</dbReference>
<comment type="caution">
    <text evidence="1">The sequence shown here is derived from an EMBL/GenBank/DDBJ whole genome shotgun (WGS) entry which is preliminary data.</text>
</comment>
<keyword evidence="2" id="KW-1185">Reference proteome</keyword>
<dbReference type="EMBL" id="JAEAOA010001006">
    <property type="protein sequence ID" value="KAK3581399.1"/>
    <property type="molecule type" value="Genomic_DNA"/>
</dbReference>
<organism evidence="1 2">
    <name type="scientific">Potamilus streckersoni</name>
    <dbReference type="NCBI Taxonomy" id="2493646"/>
    <lineage>
        <taxon>Eukaryota</taxon>
        <taxon>Metazoa</taxon>
        <taxon>Spiralia</taxon>
        <taxon>Lophotrochozoa</taxon>
        <taxon>Mollusca</taxon>
        <taxon>Bivalvia</taxon>
        <taxon>Autobranchia</taxon>
        <taxon>Heteroconchia</taxon>
        <taxon>Palaeoheterodonta</taxon>
        <taxon>Unionida</taxon>
        <taxon>Unionoidea</taxon>
        <taxon>Unionidae</taxon>
        <taxon>Ambleminae</taxon>
        <taxon>Lampsilini</taxon>
        <taxon>Potamilus</taxon>
    </lineage>
</organism>